<gene>
    <name evidence="1" type="ORF">FLAG1_11786</name>
</gene>
<evidence type="ECO:0000313" key="2">
    <source>
        <dbReference type="Proteomes" id="UP000037904"/>
    </source>
</evidence>
<comment type="caution">
    <text evidence="1">The sequence shown here is derived from an EMBL/GenBank/DDBJ whole genome shotgun (WGS) entry which is preliminary data.</text>
</comment>
<keyword evidence="2" id="KW-1185">Reference proteome</keyword>
<reference evidence="1 2" key="1">
    <citation type="submission" date="2015-04" db="EMBL/GenBank/DDBJ databases">
        <title>The draft genome sequence of Fusarium langsethiae, a T-2/HT-2 mycotoxin producer.</title>
        <authorList>
            <person name="Lysoe E."/>
            <person name="Divon H.H."/>
            <person name="Terzi V."/>
            <person name="Orru L."/>
            <person name="Lamontanara A."/>
            <person name="Kolseth A.-K."/>
            <person name="Frandsen R.J."/>
            <person name="Nielsen K."/>
            <person name="Thrane U."/>
        </authorList>
    </citation>
    <scope>NUCLEOTIDE SEQUENCE [LARGE SCALE GENOMIC DNA]</scope>
    <source>
        <strain evidence="1 2">Fl201059</strain>
    </source>
</reference>
<dbReference type="AlphaFoldDB" id="A0A0M9ELH6"/>
<protein>
    <submittedName>
        <fullName evidence="1">Uncharacterized protein</fullName>
    </submittedName>
</protein>
<dbReference type="Proteomes" id="UP000037904">
    <property type="component" value="Unassembled WGS sequence"/>
</dbReference>
<proteinExistence type="predicted"/>
<evidence type="ECO:0000313" key="1">
    <source>
        <dbReference type="EMBL" id="KPA35509.1"/>
    </source>
</evidence>
<organism evidence="1 2">
    <name type="scientific">Fusarium langsethiae</name>
    <dbReference type="NCBI Taxonomy" id="179993"/>
    <lineage>
        <taxon>Eukaryota</taxon>
        <taxon>Fungi</taxon>
        <taxon>Dikarya</taxon>
        <taxon>Ascomycota</taxon>
        <taxon>Pezizomycotina</taxon>
        <taxon>Sordariomycetes</taxon>
        <taxon>Hypocreomycetidae</taxon>
        <taxon>Hypocreales</taxon>
        <taxon>Nectriaceae</taxon>
        <taxon>Fusarium</taxon>
    </lineage>
</organism>
<name>A0A0M9ELH6_FUSLA</name>
<accession>A0A0M9ELH6</accession>
<dbReference type="EMBL" id="JXCE01001068">
    <property type="protein sequence ID" value="KPA35509.1"/>
    <property type="molecule type" value="Genomic_DNA"/>
</dbReference>
<sequence length="91" mass="10739">MKDYGDIVKKVRLDIGKAIEDSSREEQEVEDQQDKKLKRIAEERMKLDKREAEVREYGIKNKTECQESAQLEVKKLLNEAKKSLETTTFFM</sequence>